<keyword evidence="3" id="KW-1185">Reference proteome</keyword>
<dbReference type="PANTHER" id="PTHR33169:SF13">
    <property type="entry name" value="PADR-FAMILY TRANSCRIPTIONAL REGULATOR"/>
    <property type="match status" value="1"/>
</dbReference>
<dbReference type="InterPro" id="IPR036388">
    <property type="entry name" value="WH-like_DNA-bd_sf"/>
</dbReference>
<feature type="domain" description="Transcription regulator PadR N-terminal" evidence="1">
    <location>
        <begin position="21"/>
        <end position="95"/>
    </location>
</feature>
<dbReference type="InterPro" id="IPR052509">
    <property type="entry name" value="Metal_resp_DNA-bind_regulator"/>
</dbReference>
<dbReference type="Pfam" id="PF03551">
    <property type="entry name" value="PadR"/>
    <property type="match status" value="1"/>
</dbReference>
<dbReference type="InterPro" id="IPR036390">
    <property type="entry name" value="WH_DNA-bd_sf"/>
</dbReference>
<proteinExistence type="predicted"/>
<protein>
    <submittedName>
        <fullName evidence="2">Transcriptional regulator</fullName>
    </submittedName>
</protein>
<comment type="caution">
    <text evidence="2">The sequence shown here is derived from an EMBL/GenBank/DDBJ whole genome shotgun (WGS) entry which is preliminary data.</text>
</comment>
<dbReference type="EMBL" id="BOPB01000014">
    <property type="protein sequence ID" value="GIJ22414.1"/>
    <property type="molecule type" value="Genomic_DNA"/>
</dbReference>
<accession>A0ABQ4IWW9</accession>
<sequence>MYIRRMRSTSRPALREPSYFVLAALINGPLHGYAVIKRVTELSDGRVTLAAGSLYSVIDRLLGEGLIAADGEEIVNGRARRYYRLTDEGCQVLAEEADRLARAARVVMDRLPQRIFPLGSTHQPSTARIRPA</sequence>
<name>A0ABQ4IWW9_9ACTN</name>
<dbReference type="Gene3D" id="1.10.10.10">
    <property type="entry name" value="Winged helix-like DNA-binding domain superfamily/Winged helix DNA-binding domain"/>
    <property type="match status" value="1"/>
</dbReference>
<reference evidence="2 3" key="1">
    <citation type="submission" date="2021-01" db="EMBL/GenBank/DDBJ databases">
        <title>Whole genome shotgun sequence of Verrucosispora lutea NBRC 106530.</title>
        <authorList>
            <person name="Komaki H."/>
            <person name="Tamura T."/>
        </authorList>
    </citation>
    <scope>NUCLEOTIDE SEQUENCE [LARGE SCALE GENOMIC DNA]</scope>
    <source>
        <strain evidence="2 3">NBRC 106530</strain>
    </source>
</reference>
<evidence type="ECO:0000259" key="1">
    <source>
        <dbReference type="Pfam" id="PF03551"/>
    </source>
</evidence>
<gene>
    <name evidence="2" type="ORF">Vlu01_30380</name>
</gene>
<evidence type="ECO:0000313" key="2">
    <source>
        <dbReference type="EMBL" id="GIJ22414.1"/>
    </source>
</evidence>
<dbReference type="Proteomes" id="UP000643165">
    <property type="component" value="Unassembled WGS sequence"/>
</dbReference>
<organism evidence="2 3">
    <name type="scientific">Micromonospora lutea</name>
    <dbReference type="NCBI Taxonomy" id="419825"/>
    <lineage>
        <taxon>Bacteria</taxon>
        <taxon>Bacillati</taxon>
        <taxon>Actinomycetota</taxon>
        <taxon>Actinomycetes</taxon>
        <taxon>Micromonosporales</taxon>
        <taxon>Micromonosporaceae</taxon>
        <taxon>Micromonospora</taxon>
    </lineage>
</organism>
<evidence type="ECO:0000313" key="3">
    <source>
        <dbReference type="Proteomes" id="UP000643165"/>
    </source>
</evidence>
<dbReference type="PANTHER" id="PTHR33169">
    <property type="entry name" value="PADR-FAMILY TRANSCRIPTIONAL REGULATOR"/>
    <property type="match status" value="1"/>
</dbReference>
<dbReference type="InterPro" id="IPR005149">
    <property type="entry name" value="Tscrpt_reg_PadR_N"/>
</dbReference>
<dbReference type="SUPFAM" id="SSF46785">
    <property type="entry name" value="Winged helix' DNA-binding domain"/>
    <property type="match status" value="1"/>
</dbReference>